<dbReference type="EMBL" id="JANPWB010000006">
    <property type="protein sequence ID" value="KAJ1177434.1"/>
    <property type="molecule type" value="Genomic_DNA"/>
</dbReference>
<dbReference type="Proteomes" id="UP001066276">
    <property type="component" value="Chromosome 3_2"/>
</dbReference>
<name>A0AAV7TMJ7_PLEWA</name>
<reference evidence="2" key="1">
    <citation type="journal article" date="2022" name="bioRxiv">
        <title>Sequencing and chromosome-scale assembly of the giantPleurodeles waltlgenome.</title>
        <authorList>
            <person name="Brown T."/>
            <person name="Elewa A."/>
            <person name="Iarovenko S."/>
            <person name="Subramanian E."/>
            <person name="Araus A.J."/>
            <person name="Petzold A."/>
            <person name="Susuki M."/>
            <person name="Suzuki K.-i.T."/>
            <person name="Hayashi T."/>
            <person name="Toyoda A."/>
            <person name="Oliveira C."/>
            <person name="Osipova E."/>
            <person name="Leigh N.D."/>
            <person name="Simon A."/>
            <person name="Yun M.H."/>
        </authorList>
    </citation>
    <scope>NUCLEOTIDE SEQUENCE</scope>
    <source>
        <strain evidence="2">20211129_DDA</strain>
        <tissue evidence="2">Liver</tissue>
    </source>
</reference>
<evidence type="ECO:0000313" key="2">
    <source>
        <dbReference type="EMBL" id="KAJ1177434.1"/>
    </source>
</evidence>
<protein>
    <submittedName>
        <fullName evidence="2">Uncharacterized protein</fullName>
    </submittedName>
</protein>
<sequence length="186" mass="19581">MRIGDPPSPAAAARTRCAHHQHLSLIEGAVIETRPGGPALKERRRPGSPCGGAAPLPSRPAGAGSPGLVYWGETTESGAGALTLPPFTGGYPRHRGWPGGRIAHKRLLHAQTGCGHLFFFFFFSFSISEFSTGAEFSSKAVHPGKRCTVLRPHPSGGTSGRNRAMEVFSGVPTPGAVWIMEAGSQF</sequence>
<gene>
    <name evidence="2" type="ORF">NDU88_002689</name>
</gene>
<keyword evidence="3" id="KW-1185">Reference proteome</keyword>
<evidence type="ECO:0000256" key="1">
    <source>
        <dbReference type="SAM" id="MobiDB-lite"/>
    </source>
</evidence>
<proteinExistence type="predicted"/>
<feature type="region of interest" description="Disordered" evidence="1">
    <location>
        <begin position="34"/>
        <end position="61"/>
    </location>
</feature>
<dbReference type="AlphaFoldDB" id="A0AAV7TMJ7"/>
<comment type="caution">
    <text evidence="2">The sequence shown here is derived from an EMBL/GenBank/DDBJ whole genome shotgun (WGS) entry which is preliminary data.</text>
</comment>
<organism evidence="2 3">
    <name type="scientific">Pleurodeles waltl</name>
    <name type="common">Iberian ribbed newt</name>
    <dbReference type="NCBI Taxonomy" id="8319"/>
    <lineage>
        <taxon>Eukaryota</taxon>
        <taxon>Metazoa</taxon>
        <taxon>Chordata</taxon>
        <taxon>Craniata</taxon>
        <taxon>Vertebrata</taxon>
        <taxon>Euteleostomi</taxon>
        <taxon>Amphibia</taxon>
        <taxon>Batrachia</taxon>
        <taxon>Caudata</taxon>
        <taxon>Salamandroidea</taxon>
        <taxon>Salamandridae</taxon>
        <taxon>Pleurodelinae</taxon>
        <taxon>Pleurodeles</taxon>
    </lineage>
</organism>
<evidence type="ECO:0000313" key="3">
    <source>
        <dbReference type="Proteomes" id="UP001066276"/>
    </source>
</evidence>
<accession>A0AAV7TMJ7</accession>